<dbReference type="Proteomes" id="UP001591681">
    <property type="component" value="Unassembled WGS sequence"/>
</dbReference>
<evidence type="ECO:0000313" key="7">
    <source>
        <dbReference type="EMBL" id="KAL2081873.1"/>
    </source>
</evidence>
<gene>
    <name evidence="7" type="ORF">ACEWY4_021691</name>
</gene>
<dbReference type="Gene3D" id="1.10.510.10">
    <property type="entry name" value="Transferase(Phosphotransferase) domain 1"/>
    <property type="match status" value="1"/>
</dbReference>
<evidence type="ECO:0000256" key="2">
    <source>
        <dbReference type="ARBA" id="ARBA00022454"/>
    </source>
</evidence>
<proteinExistence type="predicted"/>
<keyword evidence="8" id="KW-1185">Reference proteome</keyword>
<evidence type="ECO:0000259" key="6">
    <source>
        <dbReference type="PROSITE" id="PS50011"/>
    </source>
</evidence>
<dbReference type="PROSITE" id="PS50011">
    <property type="entry name" value="PROTEIN_KINASE_DOM"/>
    <property type="match status" value="1"/>
</dbReference>
<evidence type="ECO:0000256" key="4">
    <source>
        <dbReference type="ARBA" id="ARBA00023328"/>
    </source>
</evidence>
<dbReference type="PANTHER" id="PTHR14030:SF26">
    <property type="entry name" value="MITOTIC CHECKPOINT SERINE_THREONINE-PROTEIN KINASE BUB1"/>
    <property type="match status" value="1"/>
</dbReference>
<feature type="compositionally biased region" description="Basic and acidic residues" evidence="5">
    <location>
        <begin position="35"/>
        <end position="56"/>
    </location>
</feature>
<dbReference type="InterPro" id="IPR015661">
    <property type="entry name" value="Bub1/Mad3"/>
</dbReference>
<feature type="region of interest" description="Disordered" evidence="5">
    <location>
        <begin position="98"/>
        <end position="117"/>
    </location>
</feature>
<dbReference type="PANTHER" id="PTHR14030">
    <property type="entry name" value="MITOTIC CHECKPOINT SERINE/THREONINE-PROTEIN KINASE BUB1"/>
    <property type="match status" value="1"/>
</dbReference>
<dbReference type="InterPro" id="IPR011009">
    <property type="entry name" value="Kinase-like_dom_sf"/>
</dbReference>
<feature type="region of interest" description="Disordered" evidence="5">
    <location>
        <begin position="261"/>
        <end position="295"/>
    </location>
</feature>
<feature type="region of interest" description="Disordered" evidence="5">
    <location>
        <begin position="455"/>
        <end position="481"/>
    </location>
</feature>
<sequence length="1103" mass="120799">MYCVSELLCEGSEYSFEELRAKRFWAKRKQQELLREMDEEQRKARECEEEVRRIQERPTQTESKPTIQPAVSQALSRPPAQPQEDQQQASAALQPEPAPLTARFGPTLSNRHSLGSRAAPTFRPSLVLQPYLDSLPPSGHLYPLEEGETSRCEVDFHRQPSAAATGPPRTTLPPSVTQTSLETAQTSLQSSGVLPTHSQAAFLQTTLLHHQTSSAAESSGVFPTHSQAAFLQTSLQSSGVLPTHSQAAFLQTSLQSSGVLPTHSQAAAGASEPTRGALTSLAGQGNHSHVTPNTSLGLIQATPSRVLPSPTIHTREALDLIMDMFQAPTFAPNGLSQIAEESLNVAPPKINKPAEAQPAAAAFTIFQDEDNKENGGRVTAANGRKALQAREETPAPGVSQQNETAFGMESMTDETAMWSSRHHTLAPCPNSTRDFAPLAHLMSTPFHLNAPHSWKQESDQVAENDGPTVSSAPNENHPFLRQPTKLSPIIEQSPVDDNLLPALALGVVGAQGTIVGEALAAIQQSQSQTASVSYTTTQPLAALSFPDHTAAPTEDNGAFKLSSSSTAPKFSWTVYQSPEKLSSTLEAPRSQLEREEMEADMPMALDNVPAARSFLSRSSLHAAQTEDLFAGSQDLFQRSHCDIPMSPEAAPTSRPVVDDVSMSPAPPASRPTLDIPMSPDPAPVFNLFKVSSPVAELDLDFGSVRARRSLSSASVAPPRQEPSMMESPAKRPEVGMDVPMSPLPTSALKSTPAAPAHLVSDPWDDELIRSLLSRLKVPLSSHPNVTTWDCNLPNISPKLTTTMAGESLRVDFVLGQGAFATVYQATNLTTSEKFFLKVQKPANPWEYYINSQLNTRLQPNVRHLYNNIHSAHFFRNGSILLGDLHNCGTLLNAVNLYKSRSEKVMPQALVLYFTSCILHMVDQLHSAHIVHADIKPDNFLLGEKFLENECFDAENVEHGLALIDLGQSIDMSLFPEGTAFTAKCMTSAFQCTEMLSGRPWNYQTDYFGIAGTVYCMIFGSYMQVKHEDDEWRPSGTFKRNPHSELWQEFFRVLLNVPDCSSPPCLRRLRSRVHTELQEHYGAKIRGLKNRLVVQLLESRPMRR</sequence>
<evidence type="ECO:0000313" key="8">
    <source>
        <dbReference type="Proteomes" id="UP001591681"/>
    </source>
</evidence>
<accession>A0ABD1J7E9</accession>
<evidence type="ECO:0000256" key="5">
    <source>
        <dbReference type="SAM" id="MobiDB-lite"/>
    </source>
</evidence>
<evidence type="ECO:0000256" key="1">
    <source>
        <dbReference type="ARBA" id="ARBA00004629"/>
    </source>
</evidence>
<name>A0ABD1J7E9_9TELE</name>
<comment type="subcellular location">
    <subcellularLocation>
        <location evidence="1">Chromosome</location>
        <location evidence="1">Centromere</location>
        <location evidence="1">Kinetochore</location>
    </subcellularLocation>
</comment>
<feature type="compositionally biased region" description="Polar residues" evidence="5">
    <location>
        <begin position="281"/>
        <end position="295"/>
    </location>
</feature>
<dbReference type="SUPFAM" id="SSF56112">
    <property type="entry name" value="Protein kinase-like (PK-like)"/>
    <property type="match status" value="1"/>
</dbReference>
<dbReference type="InterPro" id="IPR008271">
    <property type="entry name" value="Ser/Thr_kinase_AS"/>
</dbReference>
<feature type="compositionally biased region" description="Low complexity" evidence="5">
    <location>
        <begin position="82"/>
        <end position="92"/>
    </location>
</feature>
<feature type="region of interest" description="Disordered" evidence="5">
    <location>
        <begin position="708"/>
        <end position="730"/>
    </location>
</feature>
<organism evidence="7 8">
    <name type="scientific">Coilia grayii</name>
    <name type="common">Gray's grenadier anchovy</name>
    <dbReference type="NCBI Taxonomy" id="363190"/>
    <lineage>
        <taxon>Eukaryota</taxon>
        <taxon>Metazoa</taxon>
        <taxon>Chordata</taxon>
        <taxon>Craniata</taxon>
        <taxon>Vertebrata</taxon>
        <taxon>Euteleostomi</taxon>
        <taxon>Actinopterygii</taxon>
        <taxon>Neopterygii</taxon>
        <taxon>Teleostei</taxon>
        <taxon>Clupei</taxon>
        <taxon>Clupeiformes</taxon>
        <taxon>Clupeoidei</taxon>
        <taxon>Engraulidae</taxon>
        <taxon>Coilinae</taxon>
        <taxon>Coilia</taxon>
    </lineage>
</organism>
<feature type="region of interest" description="Disordered" evidence="5">
    <location>
        <begin position="159"/>
        <end position="192"/>
    </location>
</feature>
<keyword evidence="4" id="KW-0137">Centromere</keyword>
<dbReference type="PROSITE" id="PS00108">
    <property type="entry name" value="PROTEIN_KINASE_ST"/>
    <property type="match status" value="1"/>
</dbReference>
<dbReference type="Gene3D" id="6.10.130.20">
    <property type="match status" value="1"/>
</dbReference>
<feature type="region of interest" description="Disordered" evidence="5">
    <location>
        <begin position="35"/>
        <end position="93"/>
    </location>
</feature>
<dbReference type="AlphaFoldDB" id="A0ABD1J7E9"/>
<comment type="caution">
    <text evidence="7">The sequence shown here is derived from an EMBL/GenBank/DDBJ whole genome shotgun (WGS) entry which is preliminary data.</text>
</comment>
<dbReference type="InterPro" id="IPR000719">
    <property type="entry name" value="Prot_kinase_dom"/>
</dbReference>
<protein>
    <recommendedName>
        <fullName evidence="6">Protein kinase domain-containing protein</fullName>
    </recommendedName>
</protein>
<feature type="compositionally biased region" description="Polar residues" evidence="5">
    <location>
        <begin position="57"/>
        <end position="75"/>
    </location>
</feature>
<feature type="domain" description="Protein kinase" evidence="6">
    <location>
        <begin position="808"/>
        <end position="1103"/>
    </location>
</feature>
<dbReference type="SMART" id="SM00220">
    <property type="entry name" value="S_TKc"/>
    <property type="match status" value="1"/>
</dbReference>
<feature type="region of interest" description="Disordered" evidence="5">
    <location>
        <begin position="647"/>
        <end position="676"/>
    </location>
</feature>
<keyword evidence="2" id="KW-0158">Chromosome</keyword>
<feature type="compositionally biased region" description="Low complexity" evidence="5">
    <location>
        <begin position="709"/>
        <end position="718"/>
    </location>
</feature>
<dbReference type="Pfam" id="PF00069">
    <property type="entry name" value="Pkinase"/>
    <property type="match status" value="1"/>
</dbReference>
<evidence type="ECO:0000256" key="3">
    <source>
        <dbReference type="ARBA" id="ARBA00022838"/>
    </source>
</evidence>
<keyword evidence="3" id="KW-0995">Kinetochore</keyword>
<feature type="compositionally biased region" description="Polar residues" evidence="5">
    <location>
        <begin position="172"/>
        <end position="192"/>
    </location>
</feature>
<reference evidence="7 8" key="1">
    <citation type="submission" date="2024-09" db="EMBL/GenBank/DDBJ databases">
        <title>A chromosome-level genome assembly of Gray's grenadier anchovy, Coilia grayii.</title>
        <authorList>
            <person name="Fu Z."/>
        </authorList>
    </citation>
    <scope>NUCLEOTIDE SEQUENCE [LARGE SCALE GENOMIC DNA]</scope>
    <source>
        <strain evidence="7">G4</strain>
        <tissue evidence="7">Muscle</tissue>
    </source>
</reference>
<dbReference type="EMBL" id="JBHFQA010000019">
    <property type="protein sequence ID" value="KAL2081873.1"/>
    <property type="molecule type" value="Genomic_DNA"/>
</dbReference>
<dbReference type="GO" id="GO:0000776">
    <property type="term" value="C:kinetochore"/>
    <property type="evidence" value="ECO:0007669"/>
    <property type="project" value="UniProtKB-KW"/>
</dbReference>